<protein>
    <recommendedName>
        <fullName evidence="7">Oxidase ustYa</fullName>
    </recommendedName>
</protein>
<dbReference type="STRING" id="1745343.A0A2J6PGW5"/>
<dbReference type="Proteomes" id="UP000235672">
    <property type="component" value="Unassembled WGS sequence"/>
</dbReference>
<dbReference type="GO" id="GO:0016491">
    <property type="term" value="F:oxidoreductase activity"/>
    <property type="evidence" value="ECO:0007669"/>
    <property type="project" value="UniProtKB-KW"/>
</dbReference>
<sequence>MDDQEGLAFSTDSNELLMGDEKQWGSPLLETRRRMKRHRFTKAFGPYRWLIDAFLLFIIAGLLLLLRGQSKASPSNSWQIGGDSTGAGSKIPTQIVKFESDMSFTPRNLSEFFTDQTLATWNKLMPAGTGHGPSNEPFSTTSMTHQLHCVFMMARIYSGVVSNVTSNLPDDYHSHFLHCIDYLRQGIMCSADLALEAHDAMDPEDFGPLDGGWNGLHVCKDYNQVISYLERQIVEGVRVVLPIDD</sequence>
<dbReference type="PANTHER" id="PTHR33365:SF11">
    <property type="entry name" value="TAT PATHWAY SIGNAL SEQUENCE"/>
    <property type="match status" value="1"/>
</dbReference>
<dbReference type="OrthoDB" id="3687641at2759"/>
<evidence type="ECO:0000256" key="3">
    <source>
        <dbReference type="ARBA" id="ARBA00035112"/>
    </source>
</evidence>
<dbReference type="InterPro" id="IPR021765">
    <property type="entry name" value="UstYa-like"/>
</dbReference>
<keyword evidence="4" id="KW-0812">Transmembrane</keyword>
<keyword evidence="4" id="KW-1133">Transmembrane helix</keyword>
<evidence type="ECO:0008006" key="7">
    <source>
        <dbReference type="Google" id="ProtNLM"/>
    </source>
</evidence>
<keyword evidence="2" id="KW-0560">Oxidoreductase</keyword>
<keyword evidence="6" id="KW-1185">Reference proteome</keyword>
<dbReference type="PANTHER" id="PTHR33365">
    <property type="entry name" value="YALI0B05434P"/>
    <property type="match status" value="1"/>
</dbReference>
<dbReference type="Pfam" id="PF11807">
    <property type="entry name" value="UstYa"/>
    <property type="match status" value="1"/>
</dbReference>
<evidence type="ECO:0000256" key="1">
    <source>
        <dbReference type="ARBA" id="ARBA00004685"/>
    </source>
</evidence>
<reference evidence="5 6" key="1">
    <citation type="submission" date="2016-05" db="EMBL/GenBank/DDBJ databases">
        <title>A degradative enzymes factory behind the ericoid mycorrhizal symbiosis.</title>
        <authorList>
            <consortium name="DOE Joint Genome Institute"/>
            <person name="Martino E."/>
            <person name="Morin E."/>
            <person name="Grelet G."/>
            <person name="Kuo A."/>
            <person name="Kohler A."/>
            <person name="Daghino S."/>
            <person name="Barry K."/>
            <person name="Choi C."/>
            <person name="Cichocki N."/>
            <person name="Clum A."/>
            <person name="Copeland A."/>
            <person name="Hainaut M."/>
            <person name="Haridas S."/>
            <person name="Labutti K."/>
            <person name="Lindquist E."/>
            <person name="Lipzen A."/>
            <person name="Khouja H.-R."/>
            <person name="Murat C."/>
            <person name="Ohm R."/>
            <person name="Olson A."/>
            <person name="Spatafora J."/>
            <person name="Veneault-Fourrey C."/>
            <person name="Henrissat B."/>
            <person name="Grigoriev I."/>
            <person name="Martin F."/>
            <person name="Perotto S."/>
        </authorList>
    </citation>
    <scope>NUCLEOTIDE SEQUENCE [LARGE SCALE GENOMIC DNA]</scope>
    <source>
        <strain evidence="5 6">UAMH 7357</strain>
    </source>
</reference>
<dbReference type="AlphaFoldDB" id="A0A2J6PGW5"/>
<gene>
    <name evidence="5" type="ORF">NA56DRAFT_585905</name>
</gene>
<proteinExistence type="inferred from homology"/>
<keyword evidence="4" id="KW-0472">Membrane</keyword>
<name>A0A2J6PGW5_9HELO</name>
<dbReference type="GO" id="GO:0043386">
    <property type="term" value="P:mycotoxin biosynthetic process"/>
    <property type="evidence" value="ECO:0007669"/>
    <property type="project" value="InterPro"/>
</dbReference>
<evidence type="ECO:0000256" key="2">
    <source>
        <dbReference type="ARBA" id="ARBA00023002"/>
    </source>
</evidence>
<evidence type="ECO:0000256" key="4">
    <source>
        <dbReference type="SAM" id="Phobius"/>
    </source>
</evidence>
<comment type="pathway">
    <text evidence="1">Mycotoxin biosynthesis.</text>
</comment>
<dbReference type="EMBL" id="KZ613533">
    <property type="protein sequence ID" value="PMD13292.1"/>
    <property type="molecule type" value="Genomic_DNA"/>
</dbReference>
<accession>A0A2J6PGW5</accession>
<feature type="transmembrane region" description="Helical" evidence="4">
    <location>
        <begin position="47"/>
        <end position="66"/>
    </location>
</feature>
<comment type="similarity">
    <text evidence="3">Belongs to the ustYa family.</text>
</comment>
<organism evidence="5 6">
    <name type="scientific">Hyaloscypha hepaticicola</name>
    <dbReference type="NCBI Taxonomy" id="2082293"/>
    <lineage>
        <taxon>Eukaryota</taxon>
        <taxon>Fungi</taxon>
        <taxon>Dikarya</taxon>
        <taxon>Ascomycota</taxon>
        <taxon>Pezizomycotina</taxon>
        <taxon>Leotiomycetes</taxon>
        <taxon>Helotiales</taxon>
        <taxon>Hyaloscyphaceae</taxon>
        <taxon>Hyaloscypha</taxon>
    </lineage>
</organism>
<evidence type="ECO:0000313" key="6">
    <source>
        <dbReference type="Proteomes" id="UP000235672"/>
    </source>
</evidence>
<evidence type="ECO:0000313" key="5">
    <source>
        <dbReference type="EMBL" id="PMD13292.1"/>
    </source>
</evidence>